<dbReference type="PROSITE" id="PS50262">
    <property type="entry name" value="G_PROTEIN_RECEP_F1_2"/>
    <property type="match status" value="1"/>
</dbReference>
<dbReference type="InterPro" id="IPR000276">
    <property type="entry name" value="GPCR_Rhodpsn"/>
</dbReference>
<evidence type="ECO:0000259" key="14">
    <source>
        <dbReference type="PROSITE" id="PS50262"/>
    </source>
</evidence>
<keyword evidence="8 12" id="KW-0297">G-protein coupled receptor</keyword>
<dbReference type="CDD" id="cd15232">
    <property type="entry name" value="7tmA_OR13-like"/>
    <property type="match status" value="1"/>
</dbReference>
<feature type="transmembrane region" description="Helical" evidence="13">
    <location>
        <begin position="292"/>
        <end position="311"/>
    </location>
</feature>
<evidence type="ECO:0000256" key="3">
    <source>
        <dbReference type="ARBA" id="ARBA00010663"/>
    </source>
</evidence>
<evidence type="ECO:0000256" key="5">
    <source>
        <dbReference type="ARBA" id="ARBA00022692"/>
    </source>
</evidence>
<dbReference type="Ensembl" id="ENSSSCT00060086380.1">
    <property type="protein sequence ID" value="ENSSSCP00060037351.1"/>
    <property type="gene ID" value="ENSSSCG00060063334.1"/>
</dbReference>
<dbReference type="InterPro" id="IPR000725">
    <property type="entry name" value="Olfact_rcpt"/>
</dbReference>
<dbReference type="PRINTS" id="PR00245">
    <property type="entry name" value="OLFACTORYR"/>
</dbReference>
<keyword evidence="5 12" id="KW-0812">Transmembrane</keyword>
<proteinExistence type="inferred from homology"/>
<dbReference type="Proteomes" id="UP000694723">
    <property type="component" value="Unplaced"/>
</dbReference>
<evidence type="ECO:0000256" key="10">
    <source>
        <dbReference type="ARBA" id="ARBA00023170"/>
    </source>
</evidence>
<dbReference type="SUPFAM" id="SSF81321">
    <property type="entry name" value="Family A G protein-coupled receptor-like"/>
    <property type="match status" value="1"/>
</dbReference>
<accession>A0A8D1WCN6</accession>
<reference evidence="15" key="1">
    <citation type="submission" date="2025-08" db="UniProtKB">
        <authorList>
            <consortium name="Ensembl"/>
        </authorList>
    </citation>
    <scope>IDENTIFICATION</scope>
</reference>
<dbReference type="PROSITE" id="PS00237">
    <property type="entry name" value="G_PROTEIN_RECEP_F1_1"/>
    <property type="match status" value="1"/>
</dbReference>
<evidence type="ECO:0000313" key="15">
    <source>
        <dbReference type="Ensembl" id="ENSSSCP00060037351.1"/>
    </source>
</evidence>
<comment type="function">
    <text evidence="1">Putative odorant or sperm cell receptor.</text>
</comment>
<evidence type="ECO:0000256" key="6">
    <source>
        <dbReference type="ARBA" id="ARBA00022725"/>
    </source>
</evidence>
<feature type="transmembrane region" description="Helical" evidence="13">
    <location>
        <begin position="78"/>
        <end position="97"/>
    </location>
</feature>
<dbReference type="AlphaFoldDB" id="A0A8D1WCN6"/>
<sequence>MPPWAGLAVSQRLQGLTPQMTANNGTTVEEFVLQSFSEEPGPRILFLAMFLLLYLGALAGNALIVTAISLHPGLHTPMYFFLTNLAILDIVCTSTVVPKLLENLALKGGTITYQGCMTQLFFLTWFLGAELLLLTVMAYDRYVAICRPLHYSRLMGRPVCALLAGSVWAASVVSTSVNTGLLTRLTFCGRNQIQHFLCEIPTLLLLSCSPTTLNNVMMILADVYFGVVNFLLTLASYAYIIASIVRMRSATGRQRAFSTCSSHLLVVTLYYSTVIYTYILPGSGSSLENGKVVAVLYTAVSPTLNPLIYSLRNKDVKVALGKVFSCIRGQHGPCRLTG</sequence>
<evidence type="ECO:0000313" key="16">
    <source>
        <dbReference type="Proteomes" id="UP000694723"/>
    </source>
</evidence>
<name>A0A8D1WCN6_PIG</name>
<keyword evidence="7 13" id="KW-1133">Transmembrane helix</keyword>
<evidence type="ECO:0000256" key="11">
    <source>
        <dbReference type="ARBA" id="ARBA00023224"/>
    </source>
</evidence>
<feature type="transmembrane region" description="Helical" evidence="13">
    <location>
        <begin position="44"/>
        <end position="66"/>
    </location>
</feature>
<dbReference type="PRINTS" id="PR00237">
    <property type="entry name" value="GPCRRHODOPSN"/>
</dbReference>
<dbReference type="GO" id="GO:0005886">
    <property type="term" value="C:plasma membrane"/>
    <property type="evidence" value="ECO:0007669"/>
    <property type="project" value="UniProtKB-SubCell"/>
</dbReference>
<evidence type="ECO:0000256" key="4">
    <source>
        <dbReference type="ARBA" id="ARBA00022475"/>
    </source>
</evidence>
<protein>
    <recommendedName>
        <fullName evidence="13">Olfactory receptor</fullName>
    </recommendedName>
</protein>
<keyword evidence="4 13" id="KW-1003">Cell membrane</keyword>
<evidence type="ECO:0000256" key="9">
    <source>
        <dbReference type="ARBA" id="ARBA00023136"/>
    </source>
</evidence>
<keyword evidence="9 13" id="KW-0472">Membrane</keyword>
<feature type="transmembrane region" description="Helical" evidence="13">
    <location>
        <begin position="159"/>
        <end position="177"/>
    </location>
</feature>
<feature type="transmembrane region" description="Helical" evidence="13">
    <location>
        <begin position="223"/>
        <end position="245"/>
    </location>
</feature>
<dbReference type="FunFam" id="1.20.1070.10:FF:000015">
    <property type="entry name" value="Olfactory receptor"/>
    <property type="match status" value="1"/>
</dbReference>
<organism evidence="15 16">
    <name type="scientific">Sus scrofa</name>
    <name type="common">Pig</name>
    <dbReference type="NCBI Taxonomy" id="9823"/>
    <lineage>
        <taxon>Eukaryota</taxon>
        <taxon>Metazoa</taxon>
        <taxon>Chordata</taxon>
        <taxon>Craniata</taxon>
        <taxon>Vertebrata</taxon>
        <taxon>Euteleostomi</taxon>
        <taxon>Mammalia</taxon>
        <taxon>Eutheria</taxon>
        <taxon>Laurasiatheria</taxon>
        <taxon>Artiodactyla</taxon>
        <taxon>Suina</taxon>
        <taxon>Suidae</taxon>
        <taxon>Sus</taxon>
    </lineage>
</organism>
<evidence type="ECO:0000256" key="7">
    <source>
        <dbReference type="ARBA" id="ARBA00022989"/>
    </source>
</evidence>
<evidence type="ECO:0000256" key="13">
    <source>
        <dbReference type="RuleBase" id="RU363047"/>
    </source>
</evidence>
<feature type="transmembrane region" description="Helical" evidence="13">
    <location>
        <begin position="117"/>
        <end position="139"/>
    </location>
</feature>
<keyword evidence="11 12" id="KW-0807">Transducer</keyword>
<keyword evidence="13" id="KW-0716">Sensory transduction</keyword>
<evidence type="ECO:0000256" key="12">
    <source>
        <dbReference type="RuleBase" id="RU000688"/>
    </source>
</evidence>
<dbReference type="PANTHER" id="PTHR26452">
    <property type="entry name" value="OLFACTORY RECEPTOR"/>
    <property type="match status" value="1"/>
</dbReference>
<evidence type="ECO:0000256" key="2">
    <source>
        <dbReference type="ARBA" id="ARBA00004651"/>
    </source>
</evidence>
<keyword evidence="6 13" id="KW-0552">Olfaction</keyword>
<dbReference type="InterPro" id="IPR050516">
    <property type="entry name" value="Olfactory_GPCR"/>
</dbReference>
<feature type="transmembrane region" description="Helical" evidence="13">
    <location>
        <begin position="257"/>
        <end position="280"/>
    </location>
</feature>
<dbReference type="GO" id="GO:0004930">
    <property type="term" value="F:G protein-coupled receptor activity"/>
    <property type="evidence" value="ECO:0007669"/>
    <property type="project" value="UniProtKB-KW"/>
</dbReference>
<evidence type="ECO:0000256" key="1">
    <source>
        <dbReference type="ARBA" id="ARBA00003929"/>
    </source>
</evidence>
<dbReference type="GO" id="GO:0004984">
    <property type="term" value="F:olfactory receptor activity"/>
    <property type="evidence" value="ECO:0007669"/>
    <property type="project" value="InterPro"/>
</dbReference>
<dbReference type="InterPro" id="IPR017452">
    <property type="entry name" value="GPCR_Rhodpsn_7TM"/>
</dbReference>
<dbReference type="Gene3D" id="1.20.1070.10">
    <property type="entry name" value="Rhodopsin 7-helix transmembrane proteins"/>
    <property type="match status" value="1"/>
</dbReference>
<feature type="domain" description="G-protein coupled receptors family 1 profile" evidence="14">
    <location>
        <begin position="60"/>
        <end position="309"/>
    </location>
</feature>
<keyword evidence="10 12" id="KW-0675">Receptor</keyword>
<evidence type="ECO:0000256" key="8">
    <source>
        <dbReference type="ARBA" id="ARBA00023040"/>
    </source>
</evidence>
<dbReference type="FunFam" id="1.10.1220.70:FF:000001">
    <property type="entry name" value="Olfactory receptor"/>
    <property type="match status" value="1"/>
</dbReference>
<comment type="subcellular location">
    <subcellularLocation>
        <location evidence="2 13">Cell membrane</location>
        <topology evidence="2 13">Multi-pass membrane protein</topology>
    </subcellularLocation>
</comment>
<dbReference type="Pfam" id="PF13853">
    <property type="entry name" value="7tm_4"/>
    <property type="match status" value="1"/>
</dbReference>
<comment type="similarity">
    <text evidence="3 12">Belongs to the G-protein coupled receptor 1 family.</text>
</comment>